<comment type="caution">
    <text evidence="1">The sequence shown here is derived from an EMBL/GenBank/DDBJ whole genome shotgun (WGS) entry which is preliminary data.</text>
</comment>
<reference evidence="1 2" key="1">
    <citation type="submission" date="2020-08" db="EMBL/GenBank/DDBJ databases">
        <title>Sequencing the genomes of 1000 actinobacteria strains.</title>
        <authorList>
            <person name="Klenk H.-P."/>
        </authorList>
    </citation>
    <scope>NUCLEOTIDE SEQUENCE [LARGE SCALE GENOMIC DNA]</scope>
    <source>
        <strain evidence="1 2">DSM 43851</strain>
    </source>
</reference>
<dbReference type="Proteomes" id="UP000585638">
    <property type="component" value="Unassembled WGS sequence"/>
</dbReference>
<dbReference type="AlphaFoldDB" id="A0A7W9NER8"/>
<sequence>MATRLPLTRRVGDLRRTYTGETDSTLRATVTAGMTALTPPDRATILTTLNSGYETRLLGENPGPPVEEHIRRTVLADTTDPAQQQLEAGILLALGQIGPYQWPATAVVAPMPVCFMVRPVLDDTHHTAHTVLHLRPATATPMITTLLPRIVDDHVHGLPGLRVRLCRRHVELYLIDSGEDVSVSLASTSYRQWAAMLAFARTLTGRHWQPAFQDPLTTPEQTAIAAGRVPGPVPVASALLRRLRVLGDTVWLTIRVDGPTGLRVQWAGGRTAAQVAAALVHPLTGVPGERFTATRDTDDSVTVTVWETTPEPTATVNLRQASLTAPPPFTRIDATDAWEAFDHALALPHPVSPRPAAFTR</sequence>
<gene>
    <name evidence="1" type="ORF">BJ998_000870</name>
</gene>
<keyword evidence="2" id="KW-1185">Reference proteome</keyword>
<accession>A0A7W9NER8</accession>
<evidence type="ECO:0000313" key="2">
    <source>
        <dbReference type="Proteomes" id="UP000585638"/>
    </source>
</evidence>
<proteinExistence type="predicted"/>
<name>A0A7W9NER8_9PSEU</name>
<protein>
    <submittedName>
        <fullName evidence="1">Uncharacterized protein</fullName>
    </submittedName>
</protein>
<evidence type="ECO:0000313" key="1">
    <source>
        <dbReference type="EMBL" id="MBB5889674.1"/>
    </source>
</evidence>
<organism evidence="1 2">
    <name type="scientific">Kutzneria kofuensis</name>
    <dbReference type="NCBI Taxonomy" id="103725"/>
    <lineage>
        <taxon>Bacteria</taxon>
        <taxon>Bacillati</taxon>
        <taxon>Actinomycetota</taxon>
        <taxon>Actinomycetes</taxon>
        <taxon>Pseudonocardiales</taxon>
        <taxon>Pseudonocardiaceae</taxon>
        <taxon>Kutzneria</taxon>
    </lineage>
</organism>
<dbReference type="RefSeq" id="WP_184858672.1">
    <property type="nucleotide sequence ID" value="NZ_JACHIR010000001.1"/>
</dbReference>
<dbReference type="EMBL" id="JACHIR010000001">
    <property type="protein sequence ID" value="MBB5889674.1"/>
    <property type="molecule type" value="Genomic_DNA"/>
</dbReference>